<dbReference type="SMART" id="SM00332">
    <property type="entry name" value="PP2Cc"/>
    <property type="match status" value="1"/>
</dbReference>
<dbReference type="InterPro" id="IPR015655">
    <property type="entry name" value="PP2C"/>
</dbReference>
<gene>
    <name evidence="3" type="ORF">ONZ51_g2695</name>
</gene>
<name>A0AAD7U081_9APHY</name>
<dbReference type="CDD" id="cd00143">
    <property type="entry name" value="PP2Cc"/>
    <property type="match status" value="1"/>
</dbReference>
<protein>
    <recommendedName>
        <fullName evidence="2">PPM-type phosphatase domain-containing protein</fullName>
    </recommendedName>
</protein>
<dbReference type="PANTHER" id="PTHR13832:SF792">
    <property type="entry name" value="GM14286P"/>
    <property type="match status" value="1"/>
</dbReference>
<comment type="caution">
    <text evidence="3">The sequence shown here is derived from an EMBL/GenBank/DDBJ whole genome shotgun (WGS) entry which is preliminary data.</text>
</comment>
<keyword evidence="4" id="KW-1185">Reference proteome</keyword>
<organism evidence="3 4">
    <name type="scientific">Trametes cubensis</name>
    <dbReference type="NCBI Taxonomy" id="1111947"/>
    <lineage>
        <taxon>Eukaryota</taxon>
        <taxon>Fungi</taxon>
        <taxon>Dikarya</taxon>
        <taxon>Basidiomycota</taxon>
        <taxon>Agaricomycotina</taxon>
        <taxon>Agaricomycetes</taxon>
        <taxon>Polyporales</taxon>
        <taxon>Polyporaceae</taxon>
        <taxon>Trametes</taxon>
    </lineage>
</organism>
<evidence type="ECO:0000313" key="4">
    <source>
        <dbReference type="Proteomes" id="UP001215151"/>
    </source>
</evidence>
<feature type="domain" description="PPM-type phosphatase" evidence="2">
    <location>
        <begin position="56"/>
        <end position="423"/>
    </location>
</feature>
<dbReference type="AlphaFoldDB" id="A0AAD7U081"/>
<evidence type="ECO:0000256" key="1">
    <source>
        <dbReference type="SAM" id="MobiDB-lite"/>
    </source>
</evidence>
<dbReference type="PANTHER" id="PTHR13832">
    <property type="entry name" value="PROTEIN PHOSPHATASE 2C"/>
    <property type="match status" value="1"/>
</dbReference>
<dbReference type="PROSITE" id="PS51746">
    <property type="entry name" value="PPM_2"/>
    <property type="match status" value="1"/>
</dbReference>
<dbReference type="Proteomes" id="UP001215151">
    <property type="component" value="Unassembled WGS sequence"/>
</dbReference>
<accession>A0AAD7U081</accession>
<dbReference type="InterPro" id="IPR001932">
    <property type="entry name" value="PPM-type_phosphatase-like_dom"/>
</dbReference>
<evidence type="ECO:0000259" key="2">
    <source>
        <dbReference type="PROSITE" id="PS51746"/>
    </source>
</evidence>
<feature type="region of interest" description="Disordered" evidence="1">
    <location>
        <begin position="333"/>
        <end position="359"/>
    </location>
</feature>
<dbReference type="Gene3D" id="3.60.40.10">
    <property type="entry name" value="PPM-type phosphatase domain"/>
    <property type="match status" value="1"/>
</dbReference>
<dbReference type="InterPro" id="IPR036457">
    <property type="entry name" value="PPM-type-like_dom_sf"/>
</dbReference>
<proteinExistence type="predicted"/>
<dbReference type="EMBL" id="JAPEVG010000043">
    <property type="protein sequence ID" value="KAJ8489834.1"/>
    <property type="molecule type" value="Genomic_DNA"/>
</dbReference>
<dbReference type="SUPFAM" id="SSF81606">
    <property type="entry name" value="PP2C-like"/>
    <property type="match status" value="1"/>
</dbReference>
<reference evidence="3" key="1">
    <citation type="submission" date="2022-11" db="EMBL/GenBank/DDBJ databases">
        <title>Genome Sequence of Cubamyces cubensis.</title>
        <authorList>
            <person name="Buettner E."/>
        </authorList>
    </citation>
    <scope>NUCLEOTIDE SEQUENCE</scope>
    <source>
        <strain evidence="3">MPL-01</strain>
    </source>
</reference>
<sequence>MMIQTRLQSVATSSPSVTYRMHTALRHNERTVIPPLESGVCRYDIVRLSSNEPVEDTHKEAVLPVSSGYWSLFGIYDGHSGWETSTWLADNLIPAVVGALGDLYSRIADATKPSENTTPQPISSDVEKTLKETFSRLDDDIVNGRLEAVFSTRSKHAAVNLLAPAYAGSCALLSFYDSHSCLLHTALTGDSRAVLGRQIYDASDKPTGKYSVHILTADQTGYNPSERERIESEHPDEQPVRNGRVLGMGVSRAFGDARFKWSREVQDRLKREYLGRTPLAAVKTPPYLTAEPEVTSIAVRPGDFLVLASDGLWECLTSEEVVGLVGLWKEARSKRSRGEEPNGGAPLASPEIPVERQEEDQTVRYRQWGAEKRFVSVDENAATHLLRNALGGADTDLTAALLSMKAPRSRTYRDDMTITVVFFTGDDRRGHS</sequence>
<dbReference type="GO" id="GO:0005739">
    <property type="term" value="C:mitochondrion"/>
    <property type="evidence" value="ECO:0007669"/>
    <property type="project" value="TreeGrafter"/>
</dbReference>
<dbReference type="Pfam" id="PF00481">
    <property type="entry name" value="PP2C"/>
    <property type="match status" value="1"/>
</dbReference>
<evidence type="ECO:0000313" key="3">
    <source>
        <dbReference type="EMBL" id="KAJ8489834.1"/>
    </source>
</evidence>
<dbReference type="GO" id="GO:0004741">
    <property type="term" value="F:[pyruvate dehydrogenase (acetyl-transferring)]-phosphatase activity"/>
    <property type="evidence" value="ECO:0007669"/>
    <property type="project" value="TreeGrafter"/>
</dbReference>